<protein>
    <submittedName>
        <fullName evidence="1">Phosphoribosylpyrophosphate synthetase</fullName>
    </submittedName>
</protein>
<accession>A0A4R0Q6H6</accession>
<dbReference type="OrthoDB" id="8418771at2"/>
<sequence>MGEMTSLSEVINALVKQGYTLDFNLKSSQLSDGENPIQEFPEQFLIDRHYRFEGESDPDDEAIVYAISSIDGKIKGVFVNGYATSSENCGEEIIKKLKTRTD</sequence>
<dbReference type="EMBL" id="SJSO01000003">
    <property type="protein sequence ID" value="TCD28789.1"/>
    <property type="molecule type" value="Genomic_DNA"/>
</dbReference>
<organism evidence="1 2">
    <name type="scientific">Pedobacter psychrodurus</name>
    <dbReference type="NCBI Taxonomy" id="2530456"/>
    <lineage>
        <taxon>Bacteria</taxon>
        <taxon>Pseudomonadati</taxon>
        <taxon>Bacteroidota</taxon>
        <taxon>Sphingobacteriia</taxon>
        <taxon>Sphingobacteriales</taxon>
        <taxon>Sphingobacteriaceae</taxon>
        <taxon>Pedobacter</taxon>
    </lineage>
</organism>
<evidence type="ECO:0000313" key="2">
    <source>
        <dbReference type="Proteomes" id="UP000293925"/>
    </source>
</evidence>
<dbReference type="Proteomes" id="UP000293925">
    <property type="component" value="Unassembled WGS sequence"/>
</dbReference>
<gene>
    <name evidence="1" type="ORF">EZ456_03735</name>
</gene>
<dbReference type="AlphaFoldDB" id="A0A4R0Q6H6"/>
<keyword evidence="2" id="KW-1185">Reference proteome</keyword>
<evidence type="ECO:0000313" key="1">
    <source>
        <dbReference type="EMBL" id="TCD28789.1"/>
    </source>
</evidence>
<comment type="caution">
    <text evidence="1">The sequence shown here is derived from an EMBL/GenBank/DDBJ whole genome shotgun (WGS) entry which is preliminary data.</text>
</comment>
<proteinExistence type="predicted"/>
<reference evidence="1 2" key="1">
    <citation type="submission" date="2019-02" db="EMBL/GenBank/DDBJ databases">
        <title>Pedobacter sp. RP-3-21 sp. nov., isolated from Arctic soil.</title>
        <authorList>
            <person name="Dahal R.H."/>
        </authorList>
    </citation>
    <scope>NUCLEOTIDE SEQUENCE [LARGE SCALE GENOMIC DNA]</scope>
    <source>
        <strain evidence="1 2">RP-3-21</strain>
    </source>
</reference>
<name>A0A4R0Q6H6_9SPHI</name>